<gene>
    <name evidence="1" type="ORF">GALL_367600</name>
</gene>
<evidence type="ECO:0000313" key="1">
    <source>
        <dbReference type="EMBL" id="OIQ81468.1"/>
    </source>
</evidence>
<dbReference type="EMBL" id="MLJW01000921">
    <property type="protein sequence ID" value="OIQ81468.1"/>
    <property type="molecule type" value="Genomic_DNA"/>
</dbReference>
<organism evidence="1">
    <name type="scientific">mine drainage metagenome</name>
    <dbReference type="NCBI Taxonomy" id="410659"/>
    <lineage>
        <taxon>unclassified sequences</taxon>
        <taxon>metagenomes</taxon>
        <taxon>ecological metagenomes</taxon>
    </lineage>
</organism>
<proteinExistence type="predicted"/>
<protein>
    <submittedName>
        <fullName evidence="1">Uncharacterized protein</fullName>
    </submittedName>
</protein>
<sequence length="72" mass="7816">MFTRITDFVRCAGHQIEVRVERSSRGEIRFGFVAPGTSTLAPIDGLGPFDTADQALGAVKGWVSNWAARTYG</sequence>
<comment type="caution">
    <text evidence="1">The sequence shown here is derived from an EMBL/GenBank/DDBJ whole genome shotgun (WGS) entry which is preliminary data.</text>
</comment>
<name>A0A1J5QNE5_9ZZZZ</name>
<reference evidence="1" key="1">
    <citation type="submission" date="2016-10" db="EMBL/GenBank/DDBJ databases">
        <title>Sequence of Gallionella enrichment culture.</title>
        <authorList>
            <person name="Poehlein A."/>
            <person name="Muehling M."/>
            <person name="Daniel R."/>
        </authorList>
    </citation>
    <scope>NUCLEOTIDE SEQUENCE</scope>
</reference>
<dbReference type="AlphaFoldDB" id="A0A1J5QNE5"/>
<accession>A0A1J5QNE5</accession>